<dbReference type="InterPro" id="IPR041682">
    <property type="entry name" value="AAA_14"/>
</dbReference>
<dbReference type="SUPFAM" id="SSF46785">
    <property type="entry name" value="Winged helix' DNA-binding domain"/>
    <property type="match status" value="1"/>
</dbReference>
<dbReference type="Gene3D" id="3.40.50.300">
    <property type="entry name" value="P-loop containing nucleotide triphosphate hydrolases"/>
    <property type="match status" value="1"/>
</dbReference>
<dbReference type="OrthoDB" id="9778168at2"/>
<feature type="domain" description="AAA+ ATPase" evidence="2">
    <location>
        <begin position="16"/>
        <end position="131"/>
    </location>
</feature>
<comment type="caution">
    <text evidence="3">The sequence shown here is derived from an EMBL/GenBank/DDBJ whole genome shotgun (WGS) entry which is preliminary data.</text>
</comment>
<dbReference type="Proteomes" id="UP000253141">
    <property type="component" value="Unassembled WGS sequence"/>
</dbReference>
<reference evidence="3 4" key="1">
    <citation type="submission" date="2018-07" db="EMBL/GenBank/DDBJ databases">
        <title>Genome analysis of Runella aurantiaca.</title>
        <authorList>
            <person name="Yang X."/>
        </authorList>
    </citation>
    <scope>NUCLEOTIDE SEQUENCE [LARGE SCALE GENOMIC DNA]</scope>
    <source>
        <strain evidence="3 4">YX9</strain>
    </source>
</reference>
<organism evidence="3 4">
    <name type="scientific">Runella aurantiaca</name>
    <dbReference type="NCBI Taxonomy" id="2282308"/>
    <lineage>
        <taxon>Bacteria</taxon>
        <taxon>Pseudomonadati</taxon>
        <taxon>Bacteroidota</taxon>
        <taxon>Cytophagia</taxon>
        <taxon>Cytophagales</taxon>
        <taxon>Spirosomataceae</taxon>
        <taxon>Runella</taxon>
    </lineage>
</organism>
<evidence type="ECO:0000313" key="4">
    <source>
        <dbReference type="Proteomes" id="UP000253141"/>
    </source>
</evidence>
<dbReference type="RefSeq" id="WP_114459443.1">
    <property type="nucleotide sequence ID" value="NZ_QPIW01000001.1"/>
</dbReference>
<keyword evidence="1" id="KW-0238">DNA-binding</keyword>
<evidence type="ECO:0000256" key="1">
    <source>
        <dbReference type="ARBA" id="ARBA00023125"/>
    </source>
</evidence>
<dbReference type="GO" id="GO:0003677">
    <property type="term" value="F:DNA binding"/>
    <property type="evidence" value="ECO:0007669"/>
    <property type="project" value="UniProtKB-KW"/>
</dbReference>
<dbReference type="InterPro" id="IPR025420">
    <property type="entry name" value="DUF4143"/>
</dbReference>
<gene>
    <name evidence="3" type="ORF">DVG78_02315</name>
</gene>
<dbReference type="SMART" id="SM00382">
    <property type="entry name" value="AAA"/>
    <property type="match status" value="1"/>
</dbReference>
<keyword evidence="4" id="KW-1185">Reference proteome</keyword>
<name>A0A369IGL5_9BACT</name>
<keyword evidence="3" id="KW-0547">Nucleotide-binding</keyword>
<accession>A0A369IGL5</accession>
<dbReference type="Pfam" id="PF13173">
    <property type="entry name" value="AAA_14"/>
    <property type="match status" value="1"/>
</dbReference>
<sequence>MIDRSLVGEVLAGLSYLPSVAILGPRQVGKTTFVKTLVAQLNKPSVYLDLEYFADRVKLQNAPDLYFQEHQNEIVILDEIQRMPELFPLLRSMIDQHRQPGRFILLGSASPDLLRQSSETLAGRIVYLKMHPLHYREISTVQITYQQHWLRGGFPDALLAPNDKAAELWFRGFVQTYVERDLPALGLPATPDTTRNLLRMLTNVQGGLLTYSDLSDSLNISQPTVKTYIGFLESAFLIRRLEPYFANVSKRLVKSPKLFFTDTGLLHHLMGIQNFEGLQGNIGLGRSWEGYVIQQIIANLRSDVEPYFYRTKDKTELDLVLVQNTQVKMTLEIKYGNNPNTSRGNTVAIEDLEAKQNLIVTPQADDYWLRSNLRVCNIATVWRYLGNEGLLADS</sequence>
<dbReference type="SUPFAM" id="SSF52540">
    <property type="entry name" value="P-loop containing nucleoside triphosphate hydrolases"/>
    <property type="match status" value="1"/>
</dbReference>
<dbReference type="EMBL" id="QPIW01000001">
    <property type="protein sequence ID" value="RDB07910.1"/>
    <property type="molecule type" value="Genomic_DNA"/>
</dbReference>
<evidence type="ECO:0000259" key="2">
    <source>
        <dbReference type="SMART" id="SM00382"/>
    </source>
</evidence>
<dbReference type="GO" id="GO:0005524">
    <property type="term" value="F:ATP binding"/>
    <property type="evidence" value="ECO:0007669"/>
    <property type="project" value="UniProtKB-KW"/>
</dbReference>
<keyword evidence="3" id="KW-0067">ATP-binding</keyword>
<proteinExistence type="predicted"/>
<dbReference type="PANTHER" id="PTHR43566:SF2">
    <property type="entry name" value="DUF4143 DOMAIN-CONTAINING PROTEIN"/>
    <property type="match status" value="1"/>
</dbReference>
<dbReference type="InterPro" id="IPR027417">
    <property type="entry name" value="P-loop_NTPase"/>
</dbReference>
<dbReference type="InterPro" id="IPR036390">
    <property type="entry name" value="WH_DNA-bd_sf"/>
</dbReference>
<dbReference type="InterPro" id="IPR003593">
    <property type="entry name" value="AAA+_ATPase"/>
</dbReference>
<evidence type="ECO:0000313" key="3">
    <source>
        <dbReference type="EMBL" id="RDB07910.1"/>
    </source>
</evidence>
<dbReference type="CDD" id="cd00009">
    <property type="entry name" value="AAA"/>
    <property type="match status" value="1"/>
</dbReference>
<dbReference type="Pfam" id="PF13635">
    <property type="entry name" value="DUF4143"/>
    <property type="match status" value="1"/>
</dbReference>
<protein>
    <submittedName>
        <fullName evidence="3">ATP-binding protein</fullName>
    </submittedName>
</protein>
<dbReference type="PANTHER" id="PTHR43566">
    <property type="entry name" value="CONSERVED PROTEIN"/>
    <property type="match status" value="1"/>
</dbReference>
<dbReference type="AlphaFoldDB" id="A0A369IGL5"/>